<accession>A0A2S6HQG1</accession>
<sequence length="201" mass="22049">MKKEEFIALGISEDQAAKAAEASKKELEFYVPKADYDTANQAKGQLEKDIKERDKQLEDLKKNSGDNAELKKQIETLQAENKAAVEKNEADMKELKLSTAIKLAIAEAAQDADLVTGLFDKSKLILSDDGKVTGLEEQLKSIKESKPFLFKEVKTEPAKNTGFRPLGAPSQQTQTTTTTDDGKVNMKSAIEAALQAQMPSK</sequence>
<evidence type="ECO:0000313" key="4">
    <source>
        <dbReference type="Proteomes" id="UP000237749"/>
    </source>
</evidence>
<keyword evidence="4" id="KW-1185">Reference proteome</keyword>
<organism evidence="3 4">
    <name type="scientific">Lacrimispora xylanisolvens</name>
    <dbReference type="NCBI Taxonomy" id="384636"/>
    <lineage>
        <taxon>Bacteria</taxon>
        <taxon>Bacillati</taxon>
        <taxon>Bacillota</taxon>
        <taxon>Clostridia</taxon>
        <taxon>Lachnospirales</taxon>
        <taxon>Lachnospiraceae</taxon>
        <taxon>Lacrimispora</taxon>
    </lineage>
</organism>
<dbReference type="RefSeq" id="WP_104437762.1">
    <property type="nucleotide sequence ID" value="NZ_PTJA01000008.1"/>
</dbReference>
<dbReference type="OrthoDB" id="2365850at2"/>
<feature type="region of interest" description="Disordered" evidence="2">
    <location>
        <begin position="159"/>
        <end position="184"/>
    </location>
</feature>
<dbReference type="AlphaFoldDB" id="A0A2S6HQG1"/>
<reference evidence="3 4" key="1">
    <citation type="submission" date="2018-02" db="EMBL/GenBank/DDBJ databases">
        <title>Genomic Encyclopedia of Archaeal and Bacterial Type Strains, Phase II (KMG-II): from individual species to whole genera.</title>
        <authorList>
            <person name="Goeker M."/>
        </authorList>
    </citation>
    <scope>NUCLEOTIDE SEQUENCE [LARGE SCALE GENOMIC DNA]</scope>
    <source>
        <strain evidence="3 4">DSM 3808</strain>
    </source>
</reference>
<dbReference type="Pfam" id="PF06810">
    <property type="entry name" value="Phage_scaffold"/>
    <property type="match status" value="1"/>
</dbReference>
<evidence type="ECO:0000256" key="2">
    <source>
        <dbReference type="SAM" id="MobiDB-lite"/>
    </source>
</evidence>
<proteinExistence type="predicted"/>
<evidence type="ECO:0000313" key="3">
    <source>
        <dbReference type="EMBL" id="PPK79857.1"/>
    </source>
</evidence>
<feature type="coiled-coil region" evidence="1">
    <location>
        <begin position="43"/>
        <end position="94"/>
    </location>
</feature>
<keyword evidence="1" id="KW-0175">Coiled coil</keyword>
<dbReference type="EMBL" id="PTJA01000008">
    <property type="protein sequence ID" value="PPK79857.1"/>
    <property type="molecule type" value="Genomic_DNA"/>
</dbReference>
<protein>
    <submittedName>
        <fullName evidence="3">Minor structural protein GP20</fullName>
    </submittedName>
</protein>
<name>A0A2S6HQG1_9FIRM</name>
<comment type="caution">
    <text evidence="3">The sequence shown here is derived from an EMBL/GenBank/DDBJ whole genome shotgun (WGS) entry which is preliminary data.</text>
</comment>
<gene>
    <name evidence="3" type="ORF">BXY41_10882</name>
</gene>
<dbReference type="InterPro" id="IPR009636">
    <property type="entry name" value="SCAF"/>
</dbReference>
<dbReference type="Proteomes" id="UP000237749">
    <property type="component" value="Unassembled WGS sequence"/>
</dbReference>
<evidence type="ECO:0000256" key="1">
    <source>
        <dbReference type="SAM" id="Coils"/>
    </source>
</evidence>